<keyword evidence="4" id="KW-0256">Endoplasmic reticulum</keyword>
<evidence type="ECO:0000259" key="11">
    <source>
        <dbReference type="Pfam" id="PF03908"/>
    </source>
</evidence>
<evidence type="ECO:0000256" key="4">
    <source>
        <dbReference type="ARBA" id="ARBA00022824"/>
    </source>
</evidence>
<evidence type="ECO:0000256" key="7">
    <source>
        <dbReference type="ARBA" id="ARBA00023054"/>
    </source>
</evidence>
<keyword evidence="7" id="KW-0175">Coiled coil</keyword>
<evidence type="ECO:0000313" key="13">
    <source>
        <dbReference type="Proteomes" id="UP000226431"/>
    </source>
</evidence>
<dbReference type="PANTHER" id="PTHR12825:SF0">
    <property type="entry name" value="VESICLE TRANSPORT PROTEIN SEC20"/>
    <property type="match status" value="1"/>
</dbReference>
<dbReference type="GO" id="GO:0005484">
    <property type="term" value="F:SNAP receptor activity"/>
    <property type="evidence" value="ECO:0007669"/>
    <property type="project" value="InterPro"/>
</dbReference>
<evidence type="ECO:0000256" key="3">
    <source>
        <dbReference type="ARBA" id="ARBA00022692"/>
    </source>
</evidence>
<dbReference type="EMBL" id="NJES01000554">
    <property type="protein sequence ID" value="PHH71065.1"/>
    <property type="molecule type" value="Genomic_DNA"/>
</dbReference>
<accession>A0A2C5YNH2</accession>
<name>A0A2C5YNH2_9HYPO</name>
<evidence type="ECO:0000256" key="2">
    <source>
        <dbReference type="ARBA" id="ARBA00022448"/>
    </source>
</evidence>
<proteinExistence type="inferred from homology"/>
<dbReference type="STRING" id="2004952.A0A2C5YNH2"/>
<dbReference type="GO" id="GO:0005789">
    <property type="term" value="C:endoplasmic reticulum membrane"/>
    <property type="evidence" value="ECO:0007669"/>
    <property type="project" value="UniProtKB-SubCell"/>
</dbReference>
<dbReference type="InterPro" id="IPR005606">
    <property type="entry name" value="Sec20"/>
</dbReference>
<evidence type="ECO:0000256" key="1">
    <source>
        <dbReference type="ARBA" id="ARBA00004163"/>
    </source>
</evidence>
<evidence type="ECO:0000256" key="10">
    <source>
        <dbReference type="SAM" id="MobiDB-lite"/>
    </source>
</evidence>
<dbReference type="GO" id="GO:0031201">
    <property type="term" value="C:SNARE complex"/>
    <property type="evidence" value="ECO:0007669"/>
    <property type="project" value="TreeGrafter"/>
</dbReference>
<comment type="caution">
    <text evidence="12">The sequence shown here is derived from an EMBL/GenBank/DDBJ whole genome shotgun (WGS) entry which is preliminary data.</text>
</comment>
<dbReference type="OrthoDB" id="46868at2759"/>
<evidence type="ECO:0000313" key="12">
    <source>
        <dbReference type="EMBL" id="PHH71065.1"/>
    </source>
</evidence>
<comment type="similarity">
    <text evidence="9">Belongs to the SEC20 family.</text>
</comment>
<reference evidence="12 13" key="1">
    <citation type="submission" date="2017-06" db="EMBL/GenBank/DDBJ databases">
        <title>Ant-infecting Ophiocordyceps genomes reveal a high diversity of potential behavioral manipulation genes and a possible major role for enterotoxins.</title>
        <authorList>
            <person name="De Bekker C."/>
            <person name="Evans H.C."/>
            <person name="Brachmann A."/>
            <person name="Hughes D.P."/>
        </authorList>
    </citation>
    <scope>NUCLEOTIDE SEQUENCE [LARGE SCALE GENOMIC DNA]</scope>
    <source>
        <strain evidence="12 13">Map16</strain>
    </source>
</reference>
<feature type="region of interest" description="Disordered" evidence="10">
    <location>
        <begin position="141"/>
        <end position="186"/>
    </location>
</feature>
<feature type="domain" description="Sec20 C-terminal" evidence="11">
    <location>
        <begin position="193"/>
        <end position="280"/>
    </location>
</feature>
<dbReference type="PANTHER" id="PTHR12825">
    <property type="entry name" value="BNIP1-RELATED"/>
    <property type="match status" value="1"/>
</dbReference>
<gene>
    <name evidence="12" type="ORF">CDD80_5550</name>
</gene>
<dbReference type="InterPro" id="IPR056173">
    <property type="entry name" value="Sec20_C"/>
</dbReference>
<dbReference type="AlphaFoldDB" id="A0A2C5YNH2"/>
<dbReference type="Pfam" id="PF03908">
    <property type="entry name" value="Sec20"/>
    <property type="match status" value="1"/>
</dbReference>
<keyword evidence="6" id="KW-1133">Transmembrane helix</keyword>
<evidence type="ECO:0000256" key="6">
    <source>
        <dbReference type="ARBA" id="ARBA00022989"/>
    </source>
</evidence>
<dbReference type="GO" id="GO:0006890">
    <property type="term" value="P:retrograde vesicle-mediated transport, Golgi to endoplasmic reticulum"/>
    <property type="evidence" value="ECO:0007669"/>
    <property type="project" value="InterPro"/>
</dbReference>
<protein>
    <recommendedName>
        <fullName evidence="11">Sec20 C-terminal domain-containing protein</fullName>
    </recommendedName>
</protein>
<evidence type="ECO:0000256" key="5">
    <source>
        <dbReference type="ARBA" id="ARBA00022892"/>
    </source>
</evidence>
<keyword evidence="8" id="KW-0472">Membrane</keyword>
<sequence length="406" mass="44987">MWKLVPLDSRRNAALFVPNMSLQGLHERLTALQETTTQLRDLIDRLAGLHLPSPDADADDECAEIGQLLRSGFDEQELLWEDLKYARPEGHDKERLKEGAERLRVQLSSHRAAFRKARLAAKKRLEAAQRRERELFVRSLSMTATESEGAPSEDALPPPSARRPRPSWQQQQQQQQQSTLSRKDQLTVGASGNVTTALRRTHDLIAAELSRSEFAHQTLTESSAALKQLDESYMSLEGMLASSRDLLGTLLRSQKSDTWYLQTALYMLLATGAWLFFRRILYGPLWWLLWLPLRTFFGIGSRAGSAVLRTRNGGGRDSSAVVSDEKAGPAVVVGVPGDELPTARIGRGGEEDDGDLDTVLDRVREAVEAVGGAEDVAWEAGTPPGLEPEEVEAPVGEEGVYVRDEL</sequence>
<comment type="subcellular location">
    <subcellularLocation>
        <location evidence="1">Endoplasmic reticulum membrane</location>
        <topology evidence="1">Single-pass type IV membrane protein</topology>
    </subcellularLocation>
</comment>
<keyword evidence="3" id="KW-0812">Transmembrane</keyword>
<keyword evidence="2" id="KW-0813">Transport</keyword>
<keyword evidence="5" id="KW-0931">ER-Golgi transport</keyword>
<organism evidence="12 13">
    <name type="scientific">Ophiocordyceps camponoti-rufipedis</name>
    <dbReference type="NCBI Taxonomy" id="2004952"/>
    <lineage>
        <taxon>Eukaryota</taxon>
        <taxon>Fungi</taxon>
        <taxon>Dikarya</taxon>
        <taxon>Ascomycota</taxon>
        <taxon>Pezizomycotina</taxon>
        <taxon>Sordariomycetes</taxon>
        <taxon>Hypocreomycetidae</taxon>
        <taxon>Hypocreales</taxon>
        <taxon>Ophiocordycipitaceae</taxon>
        <taxon>Ophiocordyceps</taxon>
    </lineage>
</organism>
<evidence type="ECO:0000256" key="8">
    <source>
        <dbReference type="ARBA" id="ARBA00023136"/>
    </source>
</evidence>
<keyword evidence="13" id="KW-1185">Reference proteome</keyword>
<feature type="compositionally biased region" description="Low complexity" evidence="10">
    <location>
        <begin position="166"/>
        <end position="177"/>
    </location>
</feature>
<dbReference type="Proteomes" id="UP000226431">
    <property type="component" value="Unassembled WGS sequence"/>
</dbReference>
<evidence type="ECO:0000256" key="9">
    <source>
        <dbReference type="ARBA" id="ARBA00037934"/>
    </source>
</evidence>